<evidence type="ECO:0000256" key="3">
    <source>
        <dbReference type="ARBA" id="ARBA00022833"/>
    </source>
</evidence>
<feature type="domain" description="Zinc finger DksA/TraR C4-type" evidence="5">
    <location>
        <begin position="81"/>
        <end position="112"/>
    </location>
</feature>
<keyword evidence="3" id="KW-0862">Zinc</keyword>
<keyword evidence="1" id="KW-0479">Metal-binding</keyword>
<dbReference type="GO" id="GO:0008270">
    <property type="term" value="F:zinc ion binding"/>
    <property type="evidence" value="ECO:0007669"/>
    <property type="project" value="UniProtKB-KW"/>
</dbReference>
<dbReference type="EMBL" id="JACNJZ010000025">
    <property type="protein sequence ID" value="MBC8316357.1"/>
    <property type="molecule type" value="Genomic_DNA"/>
</dbReference>
<accession>A0A8J6TEQ6</accession>
<feature type="zinc finger region" description="dksA C4-type" evidence="4">
    <location>
        <begin position="86"/>
        <end position="110"/>
    </location>
</feature>
<keyword evidence="2" id="KW-0863">Zinc-finger</keyword>
<evidence type="ECO:0000313" key="7">
    <source>
        <dbReference type="Proteomes" id="UP000614424"/>
    </source>
</evidence>
<reference evidence="6 7" key="1">
    <citation type="submission" date="2020-08" db="EMBL/GenBank/DDBJ databases">
        <title>Bridging the membrane lipid divide: bacteria of the FCB group superphylum have the potential to synthesize archaeal ether lipids.</title>
        <authorList>
            <person name="Villanueva L."/>
            <person name="Von Meijenfeldt F.A.B."/>
            <person name="Westbye A.B."/>
            <person name="Yadav S."/>
            <person name="Hopmans E.C."/>
            <person name="Dutilh B.E."/>
            <person name="Sinninghe Damste J.S."/>
        </authorList>
    </citation>
    <scope>NUCLEOTIDE SEQUENCE [LARGE SCALE GENOMIC DNA]</scope>
    <source>
        <strain evidence="6">NIOZ-UU47</strain>
    </source>
</reference>
<dbReference type="InterPro" id="IPR000962">
    <property type="entry name" value="Znf_DskA_TraR"/>
</dbReference>
<comment type="caution">
    <text evidence="6">The sequence shown here is derived from an EMBL/GenBank/DDBJ whole genome shotgun (WGS) entry which is preliminary data.</text>
</comment>
<proteinExistence type="predicted"/>
<sequence>MHENIDSAYFKKRLEERLTAIIAEQETKKNGREPVELDQARMGRLSRMDAMQQQAMSQAASRLTALEQQRIQSALKRIDSGDYGYCVVCQEEVSEGRLRFDPSVLTCISCARNAETK</sequence>
<dbReference type="SUPFAM" id="SSF57716">
    <property type="entry name" value="Glucocorticoid receptor-like (DNA-binding domain)"/>
    <property type="match status" value="1"/>
</dbReference>
<evidence type="ECO:0000256" key="2">
    <source>
        <dbReference type="ARBA" id="ARBA00022771"/>
    </source>
</evidence>
<dbReference type="Gene3D" id="1.20.120.910">
    <property type="entry name" value="DksA, coiled-coil domain"/>
    <property type="match status" value="1"/>
</dbReference>
<dbReference type="Pfam" id="PF01258">
    <property type="entry name" value="zf-dskA_traR"/>
    <property type="match status" value="1"/>
</dbReference>
<dbReference type="Proteomes" id="UP000614424">
    <property type="component" value="Unassembled WGS sequence"/>
</dbReference>
<evidence type="ECO:0000259" key="5">
    <source>
        <dbReference type="Pfam" id="PF01258"/>
    </source>
</evidence>
<evidence type="ECO:0000256" key="1">
    <source>
        <dbReference type="ARBA" id="ARBA00022723"/>
    </source>
</evidence>
<dbReference type="PANTHER" id="PTHR33823">
    <property type="entry name" value="RNA POLYMERASE-BINDING TRANSCRIPTION FACTOR DKSA-RELATED"/>
    <property type="match status" value="1"/>
</dbReference>
<name>A0A8J6TEQ6_9BACT</name>
<dbReference type="PANTHER" id="PTHR33823:SF4">
    <property type="entry name" value="GENERAL STRESS PROTEIN 16O"/>
    <property type="match status" value="1"/>
</dbReference>
<evidence type="ECO:0000256" key="4">
    <source>
        <dbReference type="PROSITE-ProRule" id="PRU00510"/>
    </source>
</evidence>
<dbReference type="PROSITE" id="PS51128">
    <property type="entry name" value="ZF_DKSA_2"/>
    <property type="match status" value="1"/>
</dbReference>
<protein>
    <submittedName>
        <fullName evidence="6">TraR/DksA C4-type zinc finger protein</fullName>
    </submittedName>
</protein>
<gene>
    <name evidence="6" type="ORF">H8E41_00510</name>
</gene>
<dbReference type="AlphaFoldDB" id="A0A8J6TEQ6"/>
<organism evidence="6 7">
    <name type="scientific">Candidatus Desulfobia pelagia</name>
    <dbReference type="NCBI Taxonomy" id="2841692"/>
    <lineage>
        <taxon>Bacteria</taxon>
        <taxon>Pseudomonadati</taxon>
        <taxon>Thermodesulfobacteriota</taxon>
        <taxon>Desulfobulbia</taxon>
        <taxon>Desulfobulbales</taxon>
        <taxon>Desulfobulbaceae</taxon>
        <taxon>Candidatus Desulfobia</taxon>
    </lineage>
</organism>
<evidence type="ECO:0000313" key="6">
    <source>
        <dbReference type="EMBL" id="MBC8316357.1"/>
    </source>
</evidence>